<dbReference type="PANTHER" id="PTHR13799:SF14">
    <property type="entry name" value="GTP CYCLOHYDROLASE 1 TYPE 2 HOMOLOG"/>
    <property type="match status" value="1"/>
</dbReference>
<dbReference type="InterPro" id="IPR015867">
    <property type="entry name" value="N-reg_PII/ATP_PRibTrfase_C"/>
</dbReference>
<name>A0ABP6ZLG1_9ACTN</name>
<evidence type="ECO:0000313" key="6">
    <source>
        <dbReference type="EMBL" id="GAA3608364.1"/>
    </source>
</evidence>
<dbReference type="EMBL" id="BAABAB010000005">
    <property type="protein sequence ID" value="GAA3608364.1"/>
    <property type="molecule type" value="Genomic_DNA"/>
</dbReference>
<dbReference type="InterPro" id="IPR002678">
    <property type="entry name" value="DUF34/NIF3"/>
</dbReference>
<comment type="caution">
    <text evidence="6">The sequence shown here is derived from an EMBL/GenBank/DDBJ whole genome shotgun (WGS) entry which is preliminary data.</text>
</comment>
<dbReference type="InterPro" id="IPR017221">
    <property type="entry name" value="DUF34/NIF3_bac"/>
</dbReference>
<comment type="similarity">
    <text evidence="1 5">Belongs to the GTP cyclohydrolase I type 2/NIF3 family.</text>
</comment>
<evidence type="ECO:0000256" key="4">
    <source>
        <dbReference type="ARBA" id="ARBA00022723"/>
    </source>
</evidence>
<dbReference type="Proteomes" id="UP001501490">
    <property type="component" value="Unassembled WGS sequence"/>
</dbReference>
<dbReference type="NCBIfam" id="TIGR00486">
    <property type="entry name" value="YbgI_SA1388"/>
    <property type="match status" value="1"/>
</dbReference>
<gene>
    <name evidence="6" type="ORF">GCM10022236_07650</name>
</gene>
<evidence type="ECO:0000313" key="7">
    <source>
        <dbReference type="Proteomes" id="UP001501490"/>
    </source>
</evidence>
<accession>A0ABP6ZLG1</accession>
<comment type="subunit">
    <text evidence="2">Homohexamer.</text>
</comment>
<proteinExistence type="inferred from homology"/>
<dbReference type="Gene3D" id="3.30.70.120">
    <property type="match status" value="1"/>
</dbReference>
<keyword evidence="4 5" id="KW-0479">Metal-binding</keyword>
<protein>
    <recommendedName>
        <fullName evidence="3 5">GTP cyclohydrolase 1 type 2 homolog</fullName>
    </recommendedName>
</protein>
<dbReference type="InterPro" id="IPR036069">
    <property type="entry name" value="DUF34/NIF3_sf"/>
</dbReference>
<reference evidence="7" key="1">
    <citation type="journal article" date="2019" name="Int. J. Syst. Evol. Microbiol.">
        <title>The Global Catalogue of Microorganisms (GCM) 10K type strain sequencing project: providing services to taxonomists for standard genome sequencing and annotation.</title>
        <authorList>
            <consortium name="The Broad Institute Genomics Platform"/>
            <consortium name="The Broad Institute Genome Sequencing Center for Infectious Disease"/>
            <person name="Wu L."/>
            <person name="Ma J."/>
        </authorList>
    </citation>
    <scope>NUCLEOTIDE SEQUENCE [LARGE SCALE GENOMIC DNA]</scope>
    <source>
        <strain evidence="7">JCM 16929</strain>
    </source>
</reference>
<sequence length="387" mass="40420">MREGAGPMSELSVAAVASLLEEWFPPRLAESWDVVGLTVGAPGDPVSRIALAVEPTAAVLAESAAAGADLLITHHPLLLRGIDRVRFDSPKGALIEGFIRHRIALFVAHTNADAGVGGVGDCLADALGLSGCRPLEPAPAQRSDKLVTFVPESHVDAVIDALADAGAGRIGTYERCAFGAAGTGTFRPARGSDPYLGTVGRVEQVAEVRVELVLPRDRRSAAIAALLGAHPYEVPAWDLYELAARPSDEVGLGRIGELARPISLRSFAGRVARALPATPAGVRVGGDLDRPVRTVAMLPGAGDSLLEAARGSGADVYVTSDLRHHPAGDALAWPDAPALVDIPHWAAEWTWLPVLARRLGAALDQRGTPVPIEVSGLVTDPWTLHLG</sequence>
<dbReference type="Gene3D" id="3.40.1390.30">
    <property type="entry name" value="NIF3 (NGG1p interacting factor 3)-like"/>
    <property type="match status" value="1"/>
</dbReference>
<organism evidence="6 7">
    <name type="scientific">Microlunatus ginsengisoli</name>
    <dbReference type="NCBI Taxonomy" id="363863"/>
    <lineage>
        <taxon>Bacteria</taxon>
        <taxon>Bacillati</taxon>
        <taxon>Actinomycetota</taxon>
        <taxon>Actinomycetes</taxon>
        <taxon>Propionibacteriales</taxon>
        <taxon>Propionibacteriaceae</taxon>
        <taxon>Microlunatus</taxon>
    </lineage>
</organism>
<evidence type="ECO:0000256" key="1">
    <source>
        <dbReference type="ARBA" id="ARBA00006964"/>
    </source>
</evidence>
<dbReference type="PANTHER" id="PTHR13799">
    <property type="entry name" value="NGG1 INTERACTING FACTOR 3"/>
    <property type="match status" value="1"/>
</dbReference>
<evidence type="ECO:0000256" key="5">
    <source>
        <dbReference type="PIRNR" id="PIRNR037489"/>
    </source>
</evidence>
<keyword evidence="7" id="KW-1185">Reference proteome</keyword>
<evidence type="ECO:0000256" key="2">
    <source>
        <dbReference type="ARBA" id="ARBA00011643"/>
    </source>
</evidence>
<evidence type="ECO:0000256" key="3">
    <source>
        <dbReference type="ARBA" id="ARBA00022112"/>
    </source>
</evidence>
<dbReference type="Pfam" id="PF01784">
    <property type="entry name" value="DUF34_NIF3"/>
    <property type="match status" value="1"/>
</dbReference>
<dbReference type="SUPFAM" id="SSF102705">
    <property type="entry name" value="NIF3 (NGG1p interacting factor 3)-like"/>
    <property type="match status" value="1"/>
</dbReference>
<dbReference type="PIRSF" id="PIRSF037489">
    <property type="entry name" value="UCP037489_NIF3_YqfO"/>
    <property type="match status" value="1"/>
</dbReference>